<reference evidence="2" key="1">
    <citation type="journal article" date="2022" name="bioRxiv">
        <title>Sequencing and chromosome-scale assembly of the giantPleurodeles waltlgenome.</title>
        <authorList>
            <person name="Brown T."/>
            <person name="Elewa A."/>
            <person name="Iarovenko S."/>
            <person name="Subramanian E."/>
            <person name="Araus A.J."/>
            <person name="Petzold A."/>
            <person name="Susuki M."/>
            <person name="Suzuki K.-i.T."/>
            <person name="Hayashi T."/>
            <person name="Toyoda A."/>
            <person name="Oliveira C."/>
            <person name="Osipova E."/>
            <person name="Leigh N.D."/>
            <person name="Simon A."/>
            <person name="Yun M.H."/>
        </authorList>
    </citation>
    <scope>NUCLEOTIDE SEQUENCE</scope>
    <source>
        <strain evidence="2">20211129_DDA</strain>
        <tissue evidence="2">Liver</tissue>
    </source>
</reference>
<feature type="compositionally biased region" description="Polar residues" evidence="1">
    <location>
        <begin position="54"/>
        <end position="63"/>
    </location>
</feature>
<feature type="region of interest" description="Disordered" evidence="1">
    <location>
        <begin position="1"/>
        <end position="86"/>
    </location>
</feature>
<keyword evidence="3" id="KW-1185">Reference proteome</keyword>
<proteinExistence type="predicted"/>
<gene>
    <name evidence="2" type="ORF">NDU88_000304</name>
</gene>
<sequence length="142" mass="14655">MAEPPRPLEGWSGPATVGGPRRRGDHDEGAGARCDSPVSPLPPPVFLYPGARQRPQQAASGSSPELGGGRTVVAGDGDSPLSPSSNLPLLMMMMNYPGVPGSGDRGALSKKCEYRRGRVRGGGGTLCGCSRAVLWTCISPLN</sequence>
<accession>A0AAV7VWZ6</accession>
<dbReference type="EMBL" id="JANPWB010000002">
    <property type="protein sequence ID" value="KAJ1204866.1"/>
    <property type="molecule type" value="Genomic_DNA"/>
</dbReference>
<comment type="caution">
    <text evidence="2">The sequence shown here is derived from an EMBL/GenBank/DDBJ whole genome shotgun (WGS) entry which is preliminary data.</text>
</comment>
<name>A0AAV7VWZ6_PLEWA</name>
<dbReference type="AlphaFoldDB" id="A0AAV7VWZ6"/>
<organism evidence="2 3">
    <name type="scientific">Pleurodeles waltl</name>
    <name type="common">Iberian ribbed newt</name>
    <dbReference type="NCBI Taxonomy" id="8319"/>
    <lineage>
        <taxon>Eukaryota</taxon>
        <taxon>Metazoa</taxon>
        <taxon>Chordata</taxon>
        <taxon>Craniata</taxon>
        <taxon>Vertebrata</taxon>
        <taxon>Euteleostomi</taxon>
        <taxon>Amphibia</taxon>
        <taxon>Batrachia</taxon>
        <taxon>Caudata</taxon>
        <taxon>Salamandroidea</taxon>
        <taxon>Salamandridae</taxon>
        <taxon>Pleurodelinae</taxon>
        <taxon>Pleurodeles</taxon>
    </lineage>
</organism>
<protein>
    <submittedName>
        <fullName evidence="2">Uncharacterized protein</fullName>
    </submittedName>
</protein>
<dbReference type="Proteomes" id="UP001066276">
    <property type="component" value="Chromosome 1_2"/>
</dbReference>
<evidence type="ECO:0000313" key="2">
    <source>
        <dbReference type="EMBL" id="KAJ1204866.1"/>
    </source>
</evidence>
<evidence type="ECO:0000256" key="1">
    <source>
        <dbReference type="SAM" id="MobiDB-lite"/>
    </source>
</evidence>
<evidence type="ECO:0000313" key="3">
    <source>
        <dbReference type="Proteomes" id="UP001066276"/>
    </source>
</evidence>